<dbReference type="EMBL" id="CP039354">
    <property type="protein sequence ID" value="QCE12872.1"/>
    <property type="molecule type" value="Genomic_DNA"/>
</dbReference>
<organism evidence="2 3">
    <name type="scientific">Vigna unguiculata</name>
    <name type="common">Cowpea</name>
    <dbReference type="NCBI Taxonomy" id="3917"/>
    <lineage>
        <taxon>Eukaryota</taxon>
        <taxon>Viridiplantae</taxon>
        <taxon>Streptophyta</taxon>
        <taxon>Embryophyta</taxon>
        <taxon>Tracheophyta</taxon>
        <taxon>Spermatophyta</taxon>
        <taxon>Magnoliopsida</taxon>
        <taxon>eudicotyledons</taxon>
        <taxon>Gunneridae</taxon>
        <taxon>Pentapetalae</taxon>
        <taxon>rosids</taxon>
        <taxon>fabids</taxon>
        <taxon>Fabales</taxon>
        <taxon>Fabaceae</taxon>
        <taxon>Papilionoideae</taxon>
        <taxon>50 kb inversion clade</taxon>
        <taxon>NPAAA clade</taxon>
        <taxon>indigoferoid/millettioid clade</taxon>
        <taxon>Phaseoleae</taxon>
        <taxon>Vigna</taxon>
    </lineage>
</organism>
<keyword evidence="3" id="KW-1185">Reference proteome</keyword>
<name>A0A4D6NIQ2_VIGUN</name>
<gene>
    <name evidence="2" type="ORF">DEO72_LG10g4122</name>
</gene>
<evidence type="ECO:0000313" key="3">
    <source>
        <dbReference type="Proteomes" id="UP000501690"/>
    </source>
</evidence>
<sequence>MSSSFSPSRPPQQLIGVSRLRSSGVKKLPEPLRRAVADCLSSTLSPSNEPSRTLQLFILAVGEESGIE</sequence>
<evidence type="ECO:0000256" key="1">
    <source>
        <dbReference type="SAM" id="MobiDB-lite"/>
    </source>
</evidence>
<protein>
    <submittedName>
        <fullName evidence="2">Uncharacterized protein</fullName>
    </submittedName>
</protein>
<proteinExistence type="predicted"/>
<reference evidence="2 3" key="1">
    <citation type="submission" date="2019-04" db="EMBL/GenBank/DDBJ databases">
        <title>An improved genome assembly and genetic linkage map for asparagus bean, Vigna unguiculata ssp. sesquipedialis.</title>
        <authorList>
            <person name="Xia Q."/>
            <person name="Zhang R."/>
            <person name="Dong Y."/>
        </authorList>
    </citation>
    <scope>NUCLEOTIDE SEQUENCE [LARGE SCALE GENOMIC DNA]</scope>
    <source>
        <tissue evidence="2">Leaf</tissue>
    </source>
</reference>
<feature type="region of interest" description="Disordered" evidence="1">
    <location>
        <begin position="1"/>
        <end position="20"/>
    </location>
</feature>
<evidence type="ECO:0000313" key="2">
    <source>
        <dbReference type="EMBL" id="QCE12872.1"/>
    </source>
</evidence>
<dbReference type="Proteomes" id="UP000501690">
    <property type="component" value="Linkage Group LG10"/>
</dbReference>
<dbReference type="AlphaFoldDB" id="A0A4D6NIQ2"/>
<accession>A0A4D6NIQ2</accession>